<proteinExistence type="predicted"/>
<feature type="chain" id="PRO_5022821117" description="Phorbol-ester/DAG-type domain-containing protein" evidence="1">
    <location>
        <begin position="21"/>
        <end position="276"/>
    </location>
</feature>
<dbReference type="Proteomes" id="UP000318878">
    <property type="component" value="Unassembled WGS sequence"/>
</dbReference>
<dbReference type="RefSeq" id="WP_146429336.1">
    <property type="nucleotide sequence ID" value="NZ_SJPF01000001.1"/>
</dbReference>
<feature type="signal peptide" evidence="1">
    <location>
        <begin position="1"/>
        <end position="20"/>
    </location>
</feature>
<evidence type="ECO:0000313" key="3">
    <source>
        <dbReference type="Proteomes" id="UP000318878"/>
    </source>
</evidence>
<name>A0A5C5VML4_9BACT</name>
<organism evidence="2 3">
    <name type="scientific">Blastopirellula retiformator</name>
    <dbReference type="NCBI Taxonomy" id="2527970"/>
    <lineage>
        <taxon>Bacteria</taxon>
        <taxon>Pseudomonadati</taxon>
        <taxon>Planctomycetota</taxon>
        <taxon>Planctomycetia</taxon>
        <taxon>Pirellulales</taxon>
        <taxon>Pirellulaceae</taxon>
        <taxon>Blastopirellula</taxon>
    </lineage>
</organism>
<evidence type="ECO:0000256" key="1">
    <source>
        <dbReference type="SAM" id="SignalP"/>
    </source>
</evidence>
<dbReference type="Pfam" id="PF14446">
    <property type="entry name" value="Prok-RING_1"/>
    <property type="match status" value="1"/>
</dbReference>
<evidence type="ECO:0000313" key="2">
    <source>
        <dbReference type="EMBL" id="TWT39141.1"/>
    </source>
</evidence>
<keyword evidence="3" id="KW-1185">Reference proteome</keyword>
<sequence precursor="true">MTTFLLILAIICVAFCVAWAAGARLRPDPLQAMRTLAQLYDGKFTQTKTPEQTAVSFDLHGQPAMLRIKPPVGYAGKFLTEFRTTWPEPRFRLQIHPRNKLRPDYFYDESPTIESGNPAFDERYRLYAEHSETARNLIAAGVFSALDDLNDMAVSGAAYVEIHDGFLFVTVEKTFGYAQQLEMLVAHCCEIRVPGTSISGTTPPPALDNGNNASQPIIADAVARSICNACGDVVKEDGVACDDCGAIYHRSCWNAKVGCVLYSCEGKTASETALTS</sequence>
<dbReference type="AlphaFoldDB" id="A0A5C5VML4"/>
<reference evidence="2 3" key="1">
    <citation type="submission" date="2019-02" db="EMBL/GenBank/DDBJ databases">
        <title>Deep-cultivation of Planctomycetes and their phenomic and genomic characterization uncovers novel biology.</title>
        <authorList>
            <person name="Wiegand S."/>
            <person name="Jogler M."/>
            <person name="Boedeker C."/>
            <person name="Pinto D."/>
            <person name="Vollmers J."/>
            <person name="Rivas-Marin E."/>
            <person name="Kohn T."/>
            <person name="Peeters S.H."/>
            <person name="Heuer A."/>
            <person name="Rast P."/>
            <person name="Oberbeckmann S."/>
            <person name="Bunk B."/>
            <person name="Jeske O."/>
            <person name="Meyerdierks A."/>
            <person name="Storesund J.E."/>
            <person name="Kallscheuer N."/>
            <person name="Luecker S."/>
            <person name="Lage O.M."/>
            <person name="Pohl T."/>
            <person name="Merkel B.J."/>
            <person name="Hornburger P."/>
            <person name="Mueller R.-W."/>
            <person name="Bruemmer F."/>
            <person name="Labrenz M."/>
            <person name="Spormann A.M."/>
            <person name="Op Den Camp H."/>
            <person name="Overmann J."/>
            <person name="Amann R."/>
            <person name="Jetten M.S.M."/>
            <person name="Mascher T."/>
            <person name="Medema M.H."/>
            <person name="Devos D.P."/>
            <person name="Kaster A.-K."/>
            <person name="Ovreas L."/>
            <person name="Rohde M."/>
            <person name="Galperin M.Y."/>
            <person name="Jogler C."/>
        </authorList>
    </citation>
    <scope>NUCLEOTIDE SEQUENCE [LARGE SCALE GENOMIC DNA]</scope>
    <source>
        <strain evidence="2 3">Enr8</strain>
    </source>
</reference>
<gene>
    <name evidence="2" type="ORF">Enr8_08360</name>
</gene>
<protein>
    <recommendedName>
        <fullName evidence="4">Phorbol-ester/DAG-type domain-containing protein</fullName>
    </recommendedName>
</protein>
<dbReference type="EMBL" id="SJPF01000001">
    <property type="protein sequence ID" value="TWT39141.1"/>
    <property type="molecule type" value="Genomic_DNA"/>
</dbReference>
<dbReference type="InterPro" id="IPR039522">
    <property type="entry name" value="RING_finger_1_prok"/>
</dbReference>
<accession>A0A5C5VML4</accession>
<evidence type="ECO:0008006" key="4">
    <source>
        <dbReference type="Google" id="ProtNLM"/>
    </source>
</evidence>
<dbReference type="OrthoDB" id="252713at2"/>
<keyword evidence="1" id="KW-0732">Signal</keyword>
<comment type="caution">
    <text evidence="2">The sequence shown here is derived from an EMBL/GenBank/DDBJ whole genome shotgun (WGS) entry which is preliminary data.</text>
</comment>